<evidence type="ECO:0000313" key="2">
    <source>
        <dbReference type="Proteomes" id="UP000023464"/>
    </source>
</evidence>
<reference evidence="1 2" key="1">
    <citation type="submission" date="2014-03" db="EMBL/GenBank/DDBJ databases">
        <title>Draft Genome of Photorhabdus luminescens BA1, an Egyptian Isolate.</title>
        <authorList>
            <person name="Ghazal S."/>
            <person name="Hurst S.G.IV."/>
            <person name="Morris K."/>
            <person name="Thomas K."/>
            <person name="Tisa L.S."/>
        </authorList>
    </citation>
    <scope>NUCLEOTIDE SEQUENCE [LARGE SCALE GENOMIC DNA]</scope>
    <source>
        <strain evidence="1 2">BA1</strain>
    </source>
</reference>
<protein>
    <submittedName>
        <fullName evidence="1">Type VI secretion system effector, Hcp1 family</fullName>
    </submittedName>
</protein>
<dbReference type="PATRIC" id="fig|1393736.3.peg.1206"/>
<comment type="caution">
    <text evidence="1">The sequence shown here is derived from an EMBL/GenBank/DDBJ whole genome shotgun (WGS) entry which is preliminary data.</text>
</comment>
<dbReference type="PANTHER" id="PTHR34319:SF7">
    <property type="entry name" value="HNH ENDONUCLEASE DOMAIN-CONTAINING PROTEIN"/>
    <property type="match status" value="1"/>
</dbReference>
<sequence>MSNLIYATIKGKNQGLISAGCSTFDSIGNKYQENHRDQILVYSATHSLTRVQHVSHHPFNIIKPIDKSSPLLGLAISNNEELHILLDFYRTSSEGAQEKFYSIELTKAKINAFNTNYPHSLTHAENQPEESISVIYQNITWSHHIAGTSAYSIRDDEVY</sequence>
<accession>A0A022PKJ3</accession>
<dbReference type="Gene3D" id="2.30.110.20">
    <property type="entry name" value="Hcp1-like"/>
    <property type="match status" value="1"/>
</dbReference>
<dbReference type="EMBL" id="JFGV01000013">
    <property type="protein sequence ID" value="EYU16191.1"/>
    <property type="molecule type" value="Genomic_DNA"/>
</dbReference>
<dbReference type="InterPro" id="IPR036624">
    <property type="entry name" value="Hcp1-lik_sf"/>
</dbReference>
<evidence type="ECO:0000313" key="1">
    <source>
        <dbReference type="EMBL" id="EYU16191.1"/>
    </source>
</evidence>
<dbReference type="SUPFAM" id="SSF141452">
    <property type="entry name" value="Hcp1-like"/>
    <property type="match status" value="1"/>
</dbReference>
<dbReference type="PANTHER" id="PTHR34319">
    <property type="entry name" value="MAJOR EXPORTED PROTEIN"/>
    <property type="match status" value="1"/>
</dbReference>
<dbReference type="Pfam" id="PF05638">
    <property type="entry name" value="T6SS_HCP"/>
    <property type="match status" value="1"/>
</dbReference>
<dbReference type="RefSeq" id="WP_036776964.1">
    <property type="nucleotide sequence ID" value="NZ_CAWLTM010000102.1"/>
</dbReference>
<keyword evidence="2" id="KW-1185">Reference proteome</keyword>
<dbReference type="NCBIfam" id="TIGR03344">
    <property type="entry name" value="VI_effect_Hcp1"/>
    <property type="match status" value="1"/>
</dbReference>
<dbReference type="AlphaFoldDB" id="A0A022PKJ3"/>
<organism evidence="1 2">
    <name type="scientific">Photorhabdus aegyptia</name>
    <dbReference type="NCBI Taxonomy" id="2805098"/>
    <lineage>
        <taxon>Bacteria</taxon>
        <taxon>Pseudomonadati</taxon>
        <taxon>Pseudomonadota</taxon>
        <taxon>Gammaproteobacteria</taxon>
        <taxon>Enterobacterales</taxon>
        <taxon>Morganellaceae</taxon>
        <taxon>Photorhabdus</taxon>
    </lineage>
</organism>
<dbReference type="GeneID" id="45656708"/>
<dbReference type="Proteomes" id="UP000023464">
    <property type="component" value="Unassembled WGS sequence"/>
</dbReference>
<name>A0A022PKJ3_9GAMM</name>
<dbReference type="InterPro" id="IPR008514">
    <property type="entry name" value="T6SS_Hcp"/>
</dbReference>
<gene>
    <name evidence="1" type="ORF">BA1DRAFT_01185</name>
</gene>
<proteinExistence type="predicted"/>
<dbReference type="InterPro" id="IPR052947">
    <property type="entry name" value="T6SS_Hcp1_domain"/>
</dbReference>